<dbReference type="EMBL" id="UFXP01000001">
    <property type="protein sequence ID" value="STC77397.1"/>
    <property type="molecule type" value="Genomic_DNA"/>
</dbReference>
<name>A0A376GU58_9CORY</name>
<proteinExistence type="predicted"/>
<evidence type="ECO:0000313" key="3">
    <source>
        <dbReference type="Proteomes" id="UP000254287"/>
    </source>
</evidence>
<accession>A0A376GU58</accession>
<gene>
    <name evidence="1" type="ORF">NCTC10289_01249</name>
    <name evidence="2" type="ORF">NCTC10289_02632</name>
</gene>
<reference evidence="2 3" key="1">
    <citation type="submission" date="2018-06" db="EMBL/GenBank/DDBJ databases">
        <authorList>
            <consortium name="Pathogen Informatics"/>
            <person name="Doyle S."/>
        </authorList>
    </citation>
    <scope>NUCLEOTIDE SEQUENCE [LARGE SCALE GENOMIC DNA]</scope>
    <source>
        <strain evidence="2 3">NCTC10289</strain>
    </source>
</reference>
<dbReference type="RefSeq" id="WP_115021787.1">
    <property type="nucleotide sequence ID" value="NZ_CP069533.1"/>
</dbReference>
<sequence length="77" mass="8512">MTLYTYPETDSIIQVMAEEMSRYGYEIDHHAAQAIANLLDECMEVDDEGGTAINFLDALAQGARAAVEWLETELGEA</sequence>
<dbReference type="EMBL" id="UFXP01000002">
    <property type="protein sequence ID" value="STD79113.1"/>
    <property type="molecule type" value="Genomic_DNA"/>
</dbReference>
<dbReference type="AlphaFoldDB" id="A0A376GU58"/>
<organism evidence="2 3">
    <name type="scientific">Corynebacterium minutissimum</name>
    <dbReference type="NCBI Taxonomy" id="38301"/>
    <lineage>
        <taxon>Bacteria</taxon>
        <taxon>Bacillati</taxon>
        <taxon>Actinomycetota</taxon>
        <taxon>Actinomycetes</taxon>
        <taxon>Mycobacteriales</taxon>
        <taxon>Corynebacteriaceae</taxon>
        <taxon>Corynebacterium</taxon>
    </lineage>
</organism>
<evidence type="ECO:0000313" key="1">
    <source>
        <dbReference type="EMBL" id="STC77397.1"/>
    </source>
</evidence>
<dbReference type="Proteomes" id="UP000254287">
    <property type="component" value="Unassembled WGS sequence"/>
</dbReference>
<evidence type="ECO:0000313" key="2">
    <source>
        <dbReference type="EMBL" id="STD79113.1"/>
    </source>
</evidence>
<protein>
    <submittedName>
        <fullName evidence="2">Uncharacterized protein</fullName>
    </submittedName>
</protein>